<dbReference type="InterPro" id="IPR050490">
    <property type="entry name" value="Bact_solute-bd_prot1"/>
</dbReference>
<evidence type="ECO:0000256" key="3">
    <source>
        <dbReference type="ARBA" id="ARBA00022475"/>
    </source>
</evidence>
<evidence type="ECO:0000256" key="7">
    <source>
        <dbReference type="ARBA" id="ARBA00023288"/>
    </source>
</evidence>
<dbReference type="GO" id="GO:0055085">
    <property type="term" value="P:transmembrane transport"/>
    <property type="evidence" value="ECO:0007669"/>
    <property type="project" value="InterPro"/>
</dbReference>
<dbReference type="PROSITE" id="PS01037">
    <property type="entry name" value="SBP_BACTERIAL_1"/>
    <property type="match status" value="1"/>
</dbReference>
<dbReference type="InterPro" id="IPR006061">
    <property type="entry name" value="SBP_1_CS"/>
</dbReference>
<evidence type="ECO:0000256" key="6">
    <source>
        <dbReference type="ARBA" id="ARBA00023139"/>
    </source>
</evidence>
<gene>
    <name evidence="8" type="ORF">NCTC10172_01390</name>
</gene>
<reference evidence="8 9" key="1">
    <citation type="submission" date="2019-01" db="EMBL/GenBank/DDBJ databases">
        <authorList>
            <consortium name="Pathogen Informatics"/>
        </authorList>
    </citation>
    <scope>NUCLEOTIDE SEQUENCE [LARGE SCALE GENOMIC DNA]</scope>
    <source>
        <strain evidence="8 9">NCTC10172</strain>
    </source>
</reference>
<dbReference type="Pfam" id="PF13416">
    <property type="entry name" value="SBP_bac_8"/>
    <property type="match status" value="1"/>
</dbReference>
<keyword evidence="9" id="KW-1185">Reference proteome</keyword>
<evidence type="ECO:0000313" key="9">
    <source>
        <dbReference type="Proteomes" id="UP000290909"/>
    </source>
</evidence>
<keyword evidence="6" id="KW-0564">Palmitate</keyword>
<dbReference type="InterPro" id="IPR006059">
    <property type="entry name" value="SBP"/>
</dbReference>
<name>A0A449BLK2_9MOLU</name>
<dbReference type="SUPFAM" id="SSF53850">
    <property type="entry name" value="Periplasmic binding protein-like II"/>
    <property type="match status" value="1"/>
</dbReference>
<sequence length="435" mass="49712">MKKLFIFITLIPMIFMLASCKDKDMEGKVVIDFWHMSPVGSPSFSPMKQIINEFNDSQDKYFVKGTGFSFWDYWDKISLSISGRTAPDLGLSTIDDVYGRAKGKVLYNISELIENDESENNIDLDEFRESQLEFARYEGSLYALPFTATARALYYNLDILAEKGYDEDDIPTTWSELKAFAKEFDKVQNGEIVRLGFDPTYGNATYHGWLWQTGEDFFDEELNPTLNTATHVMVLNWIKNFNSEFTRAQLQTFGESNNILGIDPFAAQRVAMIVHDDGLDQKIKDAGGTFRYSVAPIPVPDENGIHVNWGSGFSIEMYDNGKNDTARKEAAFEFLKFLMSKETQIKLAKANGWLMSHKSAMVEYTADKPILKKLLAEVDYAMDKVYVPYAPSWHGNDWQPFYTQALEGTKTVEQALADARAHYLQKKQNWETTNK</sequence>
<keyword evidence="7" id="KW-0449">Lipoprotein</keyword>
<comment type="similarity">
    <text evidence="1">Belongs to the bacterial solute-binding protein 1 family.</text>
</comment>
<evidence type="ECO:0000256" key="5">
    <source>
        <dbReference type="ARBA" id="ARBA00023136"/>
    </source>
</evidence>
<dbReference type="AlphaFoldDB" id="A0A449BLK2"/>
<accession>A0A449BLK2</accession>
<evidence type="ECO:0000256" key="4">
    <source>
        <dbReference type="ARBA" id="ARBA00022729"/>
    </source>
</evidence>
<dbReference type="EMBL" id="LR215050">
    <property type="protein sequence ID" value="VEU83315.1"/>
    <property type="molecule type" value="Genomic_DNA"/>
</dbReference>
<dbReference type="KEGG" id="ahk:NCTC10172_01390"/>
<keyword evidence="4" id="KW-0732">Signal</keyword>
<dbReference type="PROSITE" id="PS51257">
    <property type="entry name" value="PROKAR_LIPOPROTEIN"/>
    <property type="match status" value="1"/>
</dbReference>
<evidence type="ECO:0000256" key="2">
    <source>
        <dbReference type="ARBA" id="ARBA00022448"/>
    </source>
</evidence>
<keyword evidence="5" id="KW-0472">Membrane</keyword>
<protein>
    <submittedName>
        <fullName evidence="8">Glycerol-3-phosphate transporter periplasmic binding protein</fullName>
    </submittedName>
</protein>
<proteinExistence type="inferred from homology"/>
<dbReference type="PANTHER" id="PTHR43649">
    <property type="entry name" value="ARABINOSE-BINDING PROTEIN-RELATED"/>
    <property type="match status" value="1"/>
</dbReference>
<evidence type="ECO:0000313" key="8">
    <source>
        <dbReference type="EMBL" id="VEU83315.1"/>
    </source>
</evidence>
<dbReference type="Proteomes" id="UP000290909">
    <property type="component" value="Chromosome"/>
</dbReference>
<dbReference type="PANTHER" id="PTHR43649:SF33">
    <property type="entry name" value="POLYGALACTURONAN_RHAMNOGALACTURONAN-BINDING PROTEIN YTCQ"/>
    <property type="match status" value="1"/>
</dbReference>
<dbReference type="Gene3D" id="3.40.190.10">
    <property type="entry name" value="Periplasmic binding protein-like II"/>
    <property type="match status" value="1"/>
</dbReference>
<organism evidence="8 9">
    <name type="scientific">Acholeplasma hippikon</name>
    <dbReference type="NCBI Taxonomy" id="264636"/>
    <lineage>
        <taxon>Bacteria</taxon>
        <taxon>Bacillati</taxon>
        <taxon>Mycoplasmatota</taxon>
        <taxon>Mollicutes</taxon>
        <taxon>Acholeplasmatales</taxon>
        <taxon>Acholeplasmataceae</taxon>
        <taxon>Acholeplasma</taxon>
    </lineage>
</organism>
<keyword evidence="2" id="KW-0813">Transport</keyword>
<evidence type="ECO:0000256" key="1">
    <source>
        <dbReference type="ARBA" id="ARBA00008520"/>
    </source>
</evidence>
<keyword evidence="3" id="KW-1003">Cell membrane</keyword>
<dbReference type="STRING" id="1408416.GCA_000702765_00554"/>
<dbReference type="RefSeq" id="WP_035368792.1">
    <property type="nucleotide sequence ID" value="NZ_LR215050.1"/>
</dbReference>